<keyword evidence="2" id="KW-1185">Reference proteome</keyword>
<dbReference type="KEGG" id="pin:Ping_2476"/>
<proteinExistence type="predicted"/>
<dbReference type="RefSeq" id="WP_011770765.1">
    <property type="nucleotide sequence ID" value="NC_008709.1"/>
</dbReference>
<evidence type="ECO:0000313" key="1">
    <source>
        <dbReference type="EMBL" id="ABM04205.1"/>
    </source>
</evidence>
<protein>
    <submittedName>
        <fullName evidence="1">Uncharacterized protein</fullName>
    </submittedName>
</protein>
<sequence>MNVNDQQLPQSRYHKVIENSFKWVPLDKRKSKFGGPMTPRKAELRNPLLWLAREGKELYLVNSSAEIIDFVGAGTGGFQTVDDDCISVSSKKKYKYEYKNVKLNDAVKVEEFDGFYDLDYVLQVSLRIQSKNLGNIEILTSPKKGGIGETVLLWDTMENGNHVSIKNCD</sequence>
<dbReference type="Proteomes" id="UP000000639">
    <property type="component" value="Chromosome"/>
</dbReference>
<dbReference type="EMBL" id="CP000510">
    <property type="protein sequence ID" value="ABM04205.1"/>
    <property type="molecule type" value="Genomic_DNA"/>
</dbReference>
<evidence type="ECO:0000313" key="2">
    <source>
        <dbReference type="Proteomes" id="UP000000639"/>
    </source>
</evidence>
<reference evidence="1 2" key="1">
    <citation type="submission" date="2007-01" db="EMBL/GenBank/DDBJ databases">
        <title>Complete sequence of Psychromonas ingrahamii 37.</title>
        <authorList>
            <consortium name="US DOE Joint Genome Institute"/>
            <person name="Copeland A."/>
            <person name="Lucas S."/>
            <person name="Lapidus A."/>
            <person name="Barry K."/>
            <person name="Detter J.C."/>
            <person name="Glavina del Rio T."/>
            <person name="Hammon N."/>
            <person name="Israni S."/>
            <person name="Dalin E."/>
            <person name="Tice H."/>
            <person name="Pitluck S."/>
            <person name="Thompson L.S."/>
            <person name="Brettin T."/>
            <person name="Bruce D."/>
            <person name="Han C."/>
            <person name="Tapia R."/>
            <person name="Schmutz J."/>
            <person name="Larimer F."/>
            <person name="Land M."/>
            <person name="Hauser L."/>
            <person name="Kyrpides N."/>
            <person name="Ivanova N."/>
            <person name="Staley J."/>
            <person name="Richardson P."/>
        </authorList>
    </citation>
    <scope>NUCLEOTIDE SEQUENCE [LARGE SCALE GENOMIC DNA]</scope>
    <source>
        <strain evidence="1 2">37</strain>
    </source>
</reference>
<gene>
    <name evidence="1" type="ordered locus">Ping_2476</name>
</gene>
<accession>A1SXJ0</accession>
<dbReference type="AlphaFoldDB" id="A1SXJ0"/>
<dbReference type="OrthoDB" id="6214495at2"/>
<dbReference type="HOGENOM" id="CLU_1577214_0_0_6"/>
<organism evidence="1 2">
    <name type="scientific">Psychromonas ingrahamii (strain DSM 17664 / CCUG 51855 / 37)</name>
    <dbReference type="NCBI Taxonomy" id="357804"/>
    <lineage>
        <taxon>Bacteria</taxon>
        <taxon>Pseudomonadati</taxon>
        <taxon>Pseudomonadota</taxon>
        <taxon>Gammaproteobacteria</taxon>
        <taxon>Alteromonadales</taxon>
        <taxon>Psychromonadaceae</taxon>
        <taxon>Psychromonas</taxon>
    </lineage>
</organism>
<dbReference type="eggNOG" id="ENOG5033D9P">
    <property type="taxonomic scope" value="Bacteria"/>
</dbReference>
<dbReference type="STRING" id="357804.Ping_2476"/>
<name>A1SXJ0_PSYIN</name>